<evidence type="ECO:0000256" key="3">
    <source>
        <dbReference type="ARBA" id="ARBA00022448"/>
    </source>
</evidence>
<dbReference type="PANTHER" id="PTHR42823">
    <property type="entry name" value="ATP SYNTHASE SUBUNIT A, CHLOROPLASTIC"/>
    <property type="match status" value="1"/>
</dbReference>
<keyword evidence="4 11" id="KW-0138">CF(0)</keyword>
<reference evidence="15 16" key="2">
    <citation type="journal article" date="2025" name="Proc. Natl. Acad. Sci. U.S.A.">
        <title>Structure of ATP synthase from an early photosynthetic bacterium &amp;lt;i&amp;gt;Chloroflexus aurantiacus&amp;lt;/i&amp;gt;.</title>
        <authorList>
            <person name="Zhang X."/>
            <person name="Wu J."/>
            <person name="Min Z."/>
            <person name="Wang J."/>
            <person name="Hong X."/>
            <person name="Pei X."/>
            <person name="Rao Z."/>
            <person name="Xu X."/>
        </authorList>
    </citation>
    <scope>STRUCTURE BY ELECTRON MICROSCOPY (2.84 ANGSTROMS)</scope>
    <scope>DISULFIDE BONDS</scope>
</reference>
<dbReference type="GO" id="GO:0045259">
    <property type="term" value="C:proton-transporting ATP synthase complex"/>
    <property type="evidence" value="ECO:0000318"/>
    <property type="project" value="GO_Central"/>
</dbReference>
<dbReference type="HAMAP" id="MF_01393">
    <property type="entry name" value="ATP_synth_a_bact"/>
    <property type="match status" value="1"/>
</dbReference>
<dbReference type="PDB" id="9ITX">
    <property type="method" value="EM"/>
    <property type="resolution" value="4.10 A"/>
    <property type="chains" value="T/Z=1-312"/>
</dbReference>
<dbReference type="EMDB" id="EMD-60880"/>
<dbReference type="EMDB" id="EMD-60885"/>
<dbReference type="InterPro" id="IPR045082">
    <property type="entry name" value="ATP_syn_F0_a_bact/chloroplast"/>
</dbReference>
<evidence type="ECO:0000256" key="10">
    <source>
        <dbReference type="ARBA" id="ARBA00023310"/>
    </source>
</evidence>
<dbReference type="EMDB" id="EMD-60873"/>
<dbReference type="PDB" id="9ITZ">
    <property type="method" value="EM"/>
    <property type="resolution" value="4.28 A"/>
    <property type="chains" value="T/Z=1-312"/>
</dbReference>
<sequence length="312" mass="34151">MSTRTRNILIIVGALIISIASRFFLYTGPPHVEVAAEVIFDGIPGFPITNSFVVAIIIDIFVIALAVAATRNLQMVPRGLQNVMEFILESLYNLFRNINAKYVATAFPLVATIFLFVLFGNWFGLLPGVGSIGVCHEKKEEHAVVDERLALAAPAAPLSSVAAAEGEEIHDTCAAQGKKLVPLFRAPAADLNFTFAIAVISFVFIEYWGFRALGPGYLKKFFNTNGIMSFVGIIEFISELVKPFALAFRLFGNIFAGEVLLVVMAFLVPLLLPLPFYGFEVFVGFIQALIFALLTYAFLNIAVTGHDEEHAH</sequence>
<evidence type="ECO:0000313" key="13">
    <source>
        <dbReference type="EMBL" id="ABY36246.1"/>
    </source>
</evidence>
<dbReference type="GO" id="GO:0005886">
    <property type="term" value="C:plasma membrane"/>
    <property type="evidence" value="ECO:0000318"/>
    <property type="project" value="GO_Central"/>
</dbReference>
<dbReference type="PATRIC" id="fig|324602.8.peg.3448"/>
<dbReference type="HOGENOM" id="CLU_041018_2_1_0"/>
<feature type="transmembrane region" description="Helical" evidence="11">
    <location>
        <begin position="250"/>
        <end position="272"/>
    </location>
</feature>
<evidence type="ECO:0000256" key="9">
    <source>
        <dbReference type="ARBA" id="ARBA00023136"/>
    </source>
</evidence>
<evidence type="ECO:0000256" key="1">
    <source>
        <dbReference type="ARBA" id="ARBA00004141"/>
    </source>
</evidence>
<dbReference type="InterPro" id="IPR035908">
    <property type="entry name" value="F0_ATP_A_sf"/>
</dbReference>
<dbReference type="PDB" id="9ITO">
    <property type="method" value="EM"/>
    <property type="resolution" value="3.30 A"/>
    <property type="chains" value="T/Z=1-312"/>
</dbReference>
<keyword evidence="14" id="KW-1185">Reference proteome</keyword>
<dbReference type="EMDB" id="EMD-60869"/>
<dbReference type="PDB" id="9ITM">
    <property type="method" value="EM"/>
    <property type="resolution" value="3.16 A"/>
    <property type="chains" value="T/Z=1-312"/>
</dbReference>
<dbReference type="PDB" id="9ITQ">
    <property type="method" value="EM"/>
    <property type="resolution" value="3.98 A"/>
    <property type="chains" value="T/Z=1-312"/>
</dbReference>
<keyword evidence="3 11" id="KW-0813">Transport</keyword>
<dbReference type="PDB" id="9ITV">
    <property type="method" value="EM"/>
    <property type="resolution" value="3.97 A"/>
    <property type="chains" value="T/Z=1-312"/>
</dbReference>
<evidence type="ECO:0007829" key="15">
    <source>
        <dbReference type="PDB" id="9ITJ"/>
    </source>
</evidence>
<dbReference type="PDB" id="9ITN">
    <property type="method" value="EM"/>
    <property type="resolution" value="3.48 A"/>
    <property type="chains" value="T/Z=1-312"/>
</dbReference>
<dbReference type="EMDB" id="EMD-60877"/>
<dbReference type="Gene3D" id="1.20.120.220">
    <property type="entry name" value="ATP synthase, F0 complex, subunit A"/>
    <property type="match status" value="1"/>
</dbReference>
<organism evidence="13 14">
    <name type="scientific">Chloroflexus aurantiacus (strain ATCC 29366 / DSM 635 / J-10-fl)</name>
    <dbReference type="NCBI Taxonomy" id="324602"/>
    <lineage>
        <taxon>Bacteria</taxon>
        <taxon>Bacillati</taxon>
        <taxon>Chloroflexota</taxon>
        <taxon>Chloroflexia</taxon>
        <taxon>Chloroflexales</taxon>
        <taxon>Chloroflexineae</taxon>
        <taxon>Chloroflexaceae</taxon>
        <taxon>Chloroflexus</taxon>
    </lineage>
</organism>
<dbReference type="NCBIfam" id="TIGR01131">
    <property type="entry name" value="ATP_synt_6_or_A"/>
    <property type="match status" value="1"/>
</dbReference>
<dbReference type="EMDB" id="EMD-60881"/>
<comment type="subunit">
    <text evidence="11">F-type ATPases have 2 components, CF(1) - the catalytic core - and CF(0) - the membrane proton channel. CF(1) has five subunits: alpha(3), beta(3), gamma(1), delta(1), epsilon(1). CF(0) has three main subunits: a(1), b(2) and c(9-12). The alpha and beta chains form an alternating ring which encloses part of the gamma chain. CF(1) is attached to CF(0) by a central stalk formed by the gamma and epsilon chains, while a peripheral stalk is formed by the delta and b chains.</text>
</comment>
<comment type="subunit">
    <text evidence="11">F-type ATPases have 2 components, CF(1) - the catalytic core - and CF(0) - the membrane proton channel. CF(1) has five subunits: alpha(3), beta(3), gamma(1), delta(1), epsilon(1). CF(0) has four main subunits: a, b, b' and c.</text>
</comment>
<dbReference type="EMBL" id="CP000909">
    <property type="protein sequence ID" value="ABY36246.1"/>
    <property type="molecule type" value="Genomic_DNA"/>
</dbReference>
<dbReference type="PDB" id="9IU0">
    <property type="method" value="EM"/>
    <property type="resolution" value="5.18 A"/>
    <property type="chains" value="T/Z=1-312"/>
</dbReference>
<dbReference type="PDB" id="9ITY">
    <property type="method" value="EM"/>
    <property type="resolution" value="4.95 A"/>
    <property type="chains" value="T/Z=1-312"/>
</dbReference>
<dbReference type="PDB" id="9ITK">
    <property type="method" value="EM"/>
    <property type="resolution" value="2.89 A"/>
    <property type="chains" value="T/Z=1-312"/>
</dbReference>
<evidence type="ECO:0007829" key="17">
    <source>
        <dbReference type="PDB" id="9ITM"/>
    </source>
</evidence>
<protein>
    <recommendedName>
        <fullName evidence="11 12">ATP synthase subunit a</fullName>
    </recommendedName>
    <alternativeName>
        <fullName evidence="11">ATP synthase F0 sector subunit a</fullName>
    </alternativeName>
    <alternativeName>
        <fullName evidence="11">F-ATPase subunit 6</fullName>
    </alternativeName>
</protein>
<dbReference type="Proteomes" id="UP000002008">
    <property type="component" value="Chromosome"/>
</dbReference>
<dbReference type="EnsemblBacteria" id="ABY36246">
    <property type="protein sequence ID" value="ABY36246"/>
    <property type="gene ID" value="Caur_3047"/>
</dbReference>
<dbReference type="PDB" id="9ITU">
    <property type="method" value="EM"/>
    <property type="resolution" value="3.18 A"/>
    <property type="chains" value="T/Z=1-312"/>
</dbReference>
<evidence type="ECO:0000256" key="7">
    <source>
        <dbReference type="ARBA" id="ARBA00022989"/>
    </source>
</evidence>
<dbReference type="PDB" id="9ITP">
    <property type="method" value="EM"/>
    <property type="resolution" value="3.85 A"/>
    <property type="chains" value="T/Z=1-312"/>
</dbReference>
<dbReference type="EMDB" id="EMD-60875"/>
<evidence type="ECO:0000256" key="6">
    <source>
        <dbReference type="ARBA" id="ARBA00022781"/>
    </source>
</evidence>
<dbReference type="EMDB" id="EMD-60870"/>
<evidence type="ECO:0000256" key="11">
    <source>
        <dbReference type="HAMAP-Rule" id="MF_01393"/>
    </source>
</evidence>
<dbReference type="InterPro" id="IPR023011">
    <property type="entry name" value="ATP_synth_F0_asu_AS"/>
</dbReference>
<dbReference type="GO" id="GO:0042777">
    <property type="term" value="P:proton motive force-driven plasma membrane ATP synthesis"/>
    <property type="evidence" value="ECO:0000318"/>
    <property type="project" value="GO_Central"/>
</dbReference>
<dbReference type="EMDB" id="EMD-60878"/>
<evidence type="ECO:0000256" key="8">
    <source>
        <dbReference type="ARBA" id="ARBA00023065"/>
    </source>
</evidence>
<reference evidence="14" key="1">
    <citation type="journal article" date="2011" name="BMC Genomics">
        <title>Complete genome sequence of the filamentous anoxygenic phototrophic bacterium Chloroflexus aurantiacus.</title>
        <authorList>
            <person name="Tang K.H."/>
            <person name="Barry K."/>
            <person name="Chertkov O."/>
            <person name="Dalin E."/>
            <person name="Han C.S."/>
            <person name="Hauser L.J."/>
            <person name="Honchak B.M."/>
            <person name="Karbach L.E."/>
            <person name="Land M.L."/>
            <person name="Lapidus A."/>
            <person name="Larimer F.W."/>
            <person name="Mikhailova N."/>
            <person name="Pitluck S."/>
            <person name="Pierson B.K."/>
            <person name="Blankenship R.E."/>
        </authorList>
    </citation>
    <scope>NUCLEOTIDE SEQUENCE [LARGE SCALE GENOMIC DNA]</scope>
    <source>
        <strain evidence="14">ATCC 29366 / DSM 635 / J-10-fl</strain>
    </source>
</reference>
<keyword evidence="6 11" id="KW-0375">Hydrogen ion transport</keyword>
<dbReference type="EMDB" id="EMD-60879"/>
<dbReference type="EMDB" id="EMD-60871"/>
<comment type="function">
    <text evidence="11 12">Key component of the proton channel; it plays a direct role in the translocation of protons across the membrane.</text>
</comment>
<dbReference type="AlphaFoldDB" id="A9WGT0"/>
<keyword evidence="8 11" id="KW-0406">Ion transport</keyword>
<feature type="transmembrane region" description="Helical" evidence="11">
    <location>
        <begin position="46"/>
        <end position="68"/>
    </location>
</feature>
<dbReference type="EMDB" id="EMD-60883"/>
<dbReference type="Pfam" id="PF00119">
    <property type="entry name" value="ATP-synt_A"/>
    <property type="match status" value="1"/>
</dbReference>
<dbReference type="PROSITE" id="PS00449">
    <property type="entry name" value="ATPASE_A"/>
    <property type="match status" value="1"/>
</dbReference>
<dbReference type="FunCoup" id="A9WGT0">
    <property type="interactions" value="308"/>
</dbReference>
<dbReference type="PDB" id="9ITT">
    <property type="method" value="EM"/>
    <property type="resolution" value="2.96 A"/>
    <property type="chains" value="T/Z=1-312"/>
</dbReference>
<comment type="subcellular location">
    <subcellularLocation>
        <location evidence="11 12">Cell membrane</location>
        <topology evidence="11 12">Multi-pass membrane protein</topology>
    </subcellularLocation>
    <subcellularLocation>
        <location evidence="1">Membrane</location>
        <topology evidence="1">Multi-pass membrane protein</topology>
    </subcellularLocation>
</comment>
<dbReference type="CDD" id="cd00310">
    <property type="entry name" value="ATP-synt_Fo_a_6"/>
    <property type="match status" value="1"/>
</dbReference>
<keyword evidence="15 16" id="KW-0002">3D-structure</keyword>
<feature type="transmembrane region" description="Helical" evidence="11">
    <location>
        <begin position="279"/>
        <end position="299"/>
    </location>
</feature>
<evidence type="ECO:0007829" key="16">
    <source>
        <dbReference type="PDB" id="9ITK"/>
    </source>
</evidence>
<evidence type="ECO:0007829" key="18">
    <source>
        <dbReference type="PDB" id="9ITN"/>
    </source>
</evidence>
<name>A9WGT0_CHLAA</name>
<feature type="disulfide bond" evidence="17 18">
    <location>
        <begin position="135"/>
        <end position="173"/>
    </location>
</feature>
<dbReference type="PANTHER" id="PTHR42823:SF3">
    <property type="entry name" value="ATP SYNTHASE SUBUNIT A, CHLOROPLASTIC"/>
    <property type="match status" value="1"/>
</dbReference>
<dbReference type="PDB" id="9ITS">
    <property type="method" value="EM"/>
    <property type="resolution" value="2.89 A"/>
    <property type="chains" value="T/Z=1-312"/>
</dbReference>
<keyword evidence="7 11" id="KW-1133">Transmembrane helix</keyword>
<dbReference type="RefSeq" id="WP_012258899.1">
    <property type="nucleotide sequence ID" value="NC_010175.1"/>
</dbReference>
<dbReference type="SMR" id="A9WGT0"/>
<keyword evidence="9 11" id="KW-0472">Membrane</keyword>
<keyword evidence="5 11" id="KW-0812">Transmembrane</keyword>
<comment type="similarity">
    <text evidence="2 11 12">Belongs to the ATPase A chain family.</text>
</comment>
<dbReference type="InterPro" id="IPR000568">
    <property type="entry name" value="ATP_synth_F0_asu"/>
</dbReference>
<dbReference type="EMDB" id="EMD-60882"/>
<dbReference type="InParanoid" id="A9WGT0"/>
<dbReference type="PDB" id="9ITL">
    <property type="method" value="EM"/>
    <property type="resolution" value="3.31 A"/>
    <property type="chains" value="T/Z=1-312"/>
</dbReference>
<dbReference type="EMDB" id="EMD-60884"/>
<proteinExistence type="evidence at protein level"/>
<evidence type="ECO:0000256" key="4">
    <source>
        <dbReference type="ARBA" id="ARBA00022547"/>
    </source>
</evidence>
<feature type="transmembrane region" description="Helical" evidence="11">
    <location>
        <begin position="191"/>
        <end position="209"/>
    </location>
</feature>
<keyword evidence="11" id="KW-1003">Cell membrane</keyword>
<evidence type="ECO:0000256" key="5">
    <source>
        <dbReference type="ARBA" id="ARBA00022692"/>
    </source>
</evidence>
<evidence type="ECO:0000256" key="2">
    <source>
        <dbReference type="ARBA" id="ARBA00006810"/>
    </source>
</evidence>
<gene>
    <name evidence="11" type="primary">atpB</name>
    <name evidence="13" type="ordered locus">Caur_3047</name>
</gene>
<dbReference type="KEGG" id="cau:Caur_3047"/>
<feature type="transmembrane region" description="Helical" evidence="11">
    <location>
        <begin position="102"/>
        <end position="123"/>
    </location>
</feature>
<accession>A9WGT0</accession>
<dbReference type="PDB" id="9ITW">
    <property type="method" value="EM"/>
    <property type="resolution" value="4.08 A"/>
    <property type="chains" value="T/Z=1-312"/>
</dbReference>
<dbReference type="SUPFAM" id="SSF81336">
    <property type="entry name" value="F1F0 ATP synthase subunit A"/>
    <property type="match status" value="1"/>
</dbReference>
<evidence type="ECO:0000256" key="12">
    <source>
        <dbReference type="RuleBase" id="RU000483"/>
    </source>
</evidence>
<dbReference type="EMDB" id="EMD-60874"/>
<dbReference type="GO" id="GO:0046933">
    <property type="term" value="F:proton-transporting ATP synthase activity, rotational mechanism"/>
    <property type="evidence" value="ECO:0000318"/>
    <property type="project" value="GO_Central"/>
</dbReference>
<dbReference type="EMDB" id="EMD-60872"/>
<dbReference type="PDB" id="9ITJ">
    <property type="method" value="EM"/>
    <property type="resolution" value="2.84 A"/>
    <property type="chains" value="T/Z=1-312"/>
</dbReference>
<evidence type="ECO:0000313" key="14">
    <source>
        <dbReference type="Proteomes" id="UP000002008"/>
    </source>
</evidence>
<dbReference type="EMDB" id="EMD-60876"/>
<dbReference type="EMDB" id="EMD-60868"/>
<dbReference type="PDB" id="9ITR">
    <property type="method" value="EM"/>
    <property type="resolution" value="4.60 A"/>
    <property type="chains" value="T/Z=1-312"/>
</dbReference>
<keyword evidence="10 11" id="KW-0066">ATP synthesis</keyword>
<feature type="transmembrane region" description="Helical" evidence="11">
    <location>
        <begin position="7"/>
        <end position="26"/>
    </location>
</feature>
<dbReference type="STRING" id="324602.Caur_3047"/>
<dbReference type="eggNOG" id="COG0356">
    <property type="taxonomic scope" value="Bacteria"/>
</dbReference>